<keyword evidence="4 6" id="KW-0472">Membrane</keyword>
<comment type="subcellular location">
    <subcellularLocation>
        <location evidence="1">Membrane</location>
        <topology evidence="1">Multi-pass membrane protein</topology>
    </subcellularLocation>
</comment>
<name>A0A2H3NPL0_9BACT</name>
<evidence type="ECO:0000256" key="3">
    <source>
        <dbReference type="ARBA" id="ARBA00022989"/>
    </source>
</evidence>
<feature type="transmembrane region" description="Helical" evidence="6">
    <location>
        <begin position="328"/>
        <end position="348"/>
    </location>
</feature>
<feature type="transmembrane region" description="Helical" evidence="6">
    <location>
        <begin position="175"/>
        <end position="195"/>
    </location>
</feature>
<dbReference type="InterPro" id="IPR001902">
    <property type="entry name" value="SLC26A/SulP_fam"/>
</dbReference>
<sequence length="585" mass="63479">MRDTLSAGRWITRYGWEELRRDGAAGLAIGAMLIPQGMAYAVIAGVPPIYGLYAGLIPLLVYPWLATSRHLVIGPVAIDLLIVSAAVGMLAEAGTDRYIALAIAMAAMVGITQIAMGLAKLGFVANLLSRPVIDGFTSAAAIIIAASQLEHLLGIDMPQSQYVHELVWSALTQAGTVHTLTLSIGVGSMVLLWLLRRFAPRIPQAIVLVVVMILGSWLFNWEAQGVAVVGDIPSGLPGFDVPDVSLGDLQDLLPAAVTLALVQFMKDISLCRLFATRNKYTVDANRELMAVGAANLFGSFFRSIPVSGSISRSALNDRLGAQTPLHNLFAALVIALTLLVLTGLFYYLPMPALAGLIMMAALSLVDSNELKALFEARRRDFVIAMVTAAATLLVGIQEGIVFGIGATLLAVLYRISRPNVAELGHVPGTRLFRDMERFGQAERLDNILVLRVDAAFSFANAEFFKQYILEKSEREGRDIRVVVIDGTSINDLDTTAIEALGTVIDSLKDSDIELHFTGLIGPVREVVRRSGLHARMGEDHFHMDPHDAVVSIMRNWDDEDEQSDRLQTYEQSTEPEHKDPTPMAS</sequence>
<dbReference type="PANTHER" id="PTHR11814">
    <property type="entry name" value="SULFATE TRANSPORTER"/>
    <property type="match status" value="1"/>
</dbReference>
<feature type="compositionally biased region" description="Basic and acidic residues" evidence="5">
    <location>
        <begin position="574"/>
        <end position="585"/>
    </location>
</feature>
<feature type="transmembrane region" description="Helical" evidence="6">
    <location>
        <begin position="49"/>
        <end position="65"/>
    </location>
</feature>
<reference evidence="8 9" key="1">
    <citation type="submission" date="2017-10" db="EMBL/GenBank/DDBJ databases">
        <title>Draft genome of Longimonas halophila.</title>
        <authorList>
            <person name="Goh K.M."/>
            <person name="Shamsir M.S."/>
            <person name="Lim S.W."/>
        </authorList>
    </citation>
    <scope>NUCLEOTIDE SEQUENCE [LARGE SCALE GENOMIC DNA]</scope>
    <source>
        <strain evidence="8 9">KCTC 42399</strain>
    </source>
</reference>
<evidence type="ECO:0000256" key="2">
    <source>
        <dbReference type="ARBA" id="ARBA00022692"/>
    </source>
</evidence>
<dbReference type="InterPro" id="IPR011547">
    <property type="entry name" value="SLC26A/SulP_dom"/>
</dbReference>
<dbReference type="RefSeq" id="WP_098061286.1">
    <property type="nucleotide sequence ID" value="NZ_PDEP01000002.1"/>
</dbReference>
<keyword evidence="9" id="KW-1185">Reference proteome</keyword>
<dbReference type="SUPFAM" id="SSF52091">
    <property type="entry name" value="SpoIIaa-like"/>
    <property type="match status" value="1"/>
</dbReference>
<gene>
    <name evidence="8" type="ORF">CRI93_03850</name>
</gene>
<organism evidence="8 9">
    <name type="scientific">Longimonas halophila</name>
    <dbReference type="NCBI Taxonomy" id="1469170"/>
    <lineage>
        <taxon>Bacteria</taxon>
        <taxon>Pseudomonadati</taxon>
        <taxon>Rhodothermota</taxon>
        <taxon>Rhodothermia</taxon>
        <taxon>Rhodothermales</taxon>
        <taxon>Salisaetaceae</taxon>
        <taxon>Longimonas</taxon>
    </lineage>
</organism>
<dbReference type="Gene3D" id="3.30.750.24">
    <property type="entry name" value="STAS domain"/>
    <property type="match status" value="1"/>
</dbReference>
<evidence type="ECO:0000259" key="7">
    <source>
        <dbReference type="PROSITE" id="PS50801"/>
    </source>
</evidence>
<protein>
    <submittedName>
        <fullName evidence="8">Sodium-independent anion transporter</fullName>
    </submittedName>
</protein>
<feature type="region of interest" description="Disordered" evidence="5">
    <location>
        <begin position="559"/>
        <end position="585"/>
    </location>
</feature>
<dbReference type="Pfam" id="PF01740">
    <property type="entry name" value="STAS"/>
    <property type="match status" value="1"/>
</dbReference>
<keyword evidence="2 6" id="KW-0812">Transmembrane</keyword>
<dbReference type="InterPro" id="IPR036513">
    <property type="entry name" value="STAS_dom_sf"/>
</dbReference>
<dbReference type="CDD" id="cd07042">
    <property type="entry name" value="STAS_SulP_like_sulfate_transporter"/>
    <property type="match status" value="1"/>
</dbReference>
<dbReference type="Pfam" id="PF00916">
    <property type="entry name" value="Sulfate_transp"/>
    <property type="match status" value="1"/>
</dbReference>
<dbReference type="GO" id="GO:0008271">
    <property type="term" value="F:secondary active sulfate transmembrane transporter activity"/>
    <property type="evidence" value="ECO:0007669"/>
    <property type="project" value="InterPro"/>
</dbReference>
<keyword evidence="3 6" id="KW-1133">Transmembrane helix</keyword>
<evidence type="ECO:0000256" key="6">
    <source>
        <dbReference type="SAM" id="Phobius"/>
    </source>
</evidence>
<evidence type="ECO:0000256" key="4">
    <source>
        <dbReference type="ARBA" id="ARBA00023136"/>
    </source>
</evidence>
<comment type="caution">
    <text evidence="8">The sequence shown here is derived from an EMBL/GenBank/DDBJ whole genome shotgun (WGS) entry which is preliminary data.</text>
</comment>
<dbReference type="EMBL" id="PDEP01000002">
    <property type="protein sequence ID" value="PEN08890.1"/>
    <property type="molecule type" value="Genomic_DNA"/>
</dbReference>
<feature type="transmembrane region" description="Helical" evidence="6">
    <location>
        <begin position="97"/>
        <end position="119"/>
    </location>
</feature>
<accession>A0A2H3NPL0</accession>
<dbReference type="InterPro" id="IPR018045">
    <property type="entry name" value="S04_transporter_CS"/>
</dbReference>
<dbReference type="PROSITE" id="PS01130">
    <property type="entry name" value="SLC26A"/>
    <property type="match status" value="1"/>
</dbReference>
<dbReference type="PROSITE" id="PS50801">
    <property type="entry name" value="STAS"/>
    <property type="match status" value="1"/>
</dbReference>
<feature type="transmembrane region" description="Helical" evidence="6">
    <location>
        <begin position="381"/>
        <end position="413"/>
    </location>
</feature>
<feature type="transmembrane region" description="Helical" evidence="6">
    <location>
        <begin position="72"/>
        <end position="91"/>
    </location>
</feature>
<dbReference type="InterPro" id="IPR002645">
    <property type="entry name" value="STAS_dom"/>
</dbReference>
<dbReference type="Proteomes" id="UP000221024">
    <property type="component" value="Unassembled WGS sequence"/>
</dbReference>
<feature type="transmembrane region" description="Helical" evidence="6">
    <location>
        <begin position="202"/>
        <end position="219"/>
    </location>
</feature>
<evidence type="ECO:0000313" key="8">
    <source>
        <dbReference type="EMBL" id="PEN08890.1"/>
    </source>
</evidence>
<dbReference type="GO" id="GO:0016020">
    <property type="term" value="C:membrane"/>
    <property type="evidence" value="ECO:0007669"/>
    <property type="project" value="UniProtKB-SubCell"/>
</dbReference>
<evidence type="ECO:0000256" key="1">
    <source>
        <dbReference type="ARBA" id="ARBA00004141"/>
    </source>
</evidence>
<evidence type="ECO:0000313" key="9">
    <source>
        <dbReference type="Proteomes" id="UP000221024"/>
    </source>
</evidence>
<dbReference type="NCBIfam" id="TIGR00815">
    <property type="entry name" value="sulP"/>
    <property type="match status" value="1"/>
</dbReference>
<feature type="domain" description="STAS" evidence="7">
    <location>
        <begin position="437"/>
        <end position="552"/>
    </location>
</feature>
<proteinExistence type="predicted"/>
<dbReference type="OrthoDB" id="9771198at2"/>
<evidence type="ECO:0000256" key="5">
    <source>
        <dbReference type="SAM" id="MobiDB-lite"/>
    </source>
</evidence>
<dbReference type="AlphaFoldDB" id="A0A2H3NPL0"/>